<feature type="domain" description="ArnR1-like winged helix-turn-helix" evidence="1">
    <location>
        <begin position="19"/>
        <end position="96"/>
    </location>
</feature>
<gene>
    <name evidence="2" type="ORF">NVIE_029770</name>
</gene>
<keyword evidence="3" id="KW-1185">Reference proteome</keyword>
<dbReference type="InterPro" id="IPR036388">
    <property type="entry name" value="WH-like_DNA-bd_sf"/>
</dbReference>
<dbReference type="Pfam" id="PF14947">
    <property type="entry name" value="HTH_45"/>
    <property type="match status" value="1"/>
</dbReference>
<proteinExistence type="predicted"/>
<dbReference type="InterPro" id="IPR036390">
    <property type="entry name" value="WH_DNA-bd_sf"/>
</dbReference>
<dbReference type="HOGENOM" id="CLU_159725_0_0_2"/>
<dbReference type="EMBL" id="CP007536">
    <property type="protein sequence ID" value="AIC17255.1"/>
    <property type="molecule type" value="Genomic_DNA"/>
</dbReference>
<dbReference type="AlphaFoldDB" id="A0A060HQ58"/>
<name>A0A060HQ58_9ARCH</name>
<protein>
    <recommendedName>
        <fullName evidence="1">ArnR1-like winged helix-turn-helix domain-containing protein</fullName>
    </recommendedName>
</protein>
<evidence type="ECO:0000313" key="3">
    <source>
        <dbReference type="Proteomes" id="UP000027093"/>
    </source>
</evidence>
<dbReference type="Gene3D" id="1.10.10.10">
    <property type="entry name" value="Winged helix-like DNA-binding domain superfamily/Winged helix DNA-binding domain"/>
    <property type="match status" value="1"/>
</dbReference>
<organism evidence="2 3">
    <name type="scientific">Nitrososphaera viennensis EN76</name>
    <dbReference type="NCBI Taxonomy" id="926571"/>
    <lineage>
        <taxon>Archaea</taxon>
        <taxon>Nitrososphaerota</taxon>
        <taxon>Nitrososphaeria</taxon>
        <taxon>Nitrososphaerales</taxon>
        <taxon>Nitrososphaeraceae</taxon>
        <taxon>Nitrososphaera</taxon>
    </lineage>
</organism>
<dbReference type="KEGG" id="nvn:NVIE_029770"/>
<sequence length="110" mass="12911">MQKKLVKVFLRKLHMKKYRNRMDIAAAILEIAQGSGGVLKTKIMYNAFLSFPQLKEYLALLTENQLLEYASQNKNRYRTTEKGKRFLNSYREMQRMLYPAGEKTARDAEA</sequence>
<evidence type="ECO:0000313" key="2">
    <source>
        <dbReference type="EMBL" id="AIC17255.1"/>
    </source>
</evidence>
<dbReference type="SUPFAM" id="SSF46785">
    <property type="entry name" value="Winged helix' DNA-binding domain"/>
    <property type="match status" value="1"/>
</dbReference>
<accession>A0A060HQ58</accession>
<reference evidence="2 3" key="1">
    <citation type="journal article" date="2014" name="Int. J. Syst. Evol. Microbiol.">
        <title>Nitrososphaera viennensis gen. nov., sp. nov., an aerobic and mesophilic, ammonia-oxidizing archaeon from soil and a member of the archaeal phylum Thaumarchaeota.</title>
        <authorList>
            <person name="Stieglmeier M."/>
            <person name="Klingl A."/>
            <person name="Alves R.J."/>
            <person name="Rittmann S.K."/>
            <person name="Melcher M."/>
            <person name="Leisch N."/>
            <person name="Schleper C."/>
        </authorList>
    </citation>
    <scope>NUCLEOTIDE SEQUENCE [LARGE SCALE GENOMIC DNA]</scope>
    <source>
        <strain evidence="2">EN76</strain>
    </source>
</reference>
<evidence type="ECO:0000259" key="1">
    <source>
        <dbReference type="Pfam" id="PF14947"/>
    </source>
</evidence>
<dbReference type="Proteomes" id="UP000027093">
    <property type="component" value="Chromosome"/>
</dbReference>
<dbReference type="InterPro" id="IPR038723">
    <property type="entry name" value="ArnR1-like_HTH"/>
</dbReference>